<accession>A0A6A8DE78</accession>
<proteinExistence type="predicted"/>
<dbReference type="Proteomes" id="UP000799092">
    <property type="component" value="Unassembled WGS sequence"/>
</dbReference>
<comment type="caution">
    <text evidence="1">The sequence shown here is derived from an EMBL/GenBank/DDBJ whole genome shotgun (WGS) entry which is preliminary data.</text>
</comment>
<dbReference type="Pfam" id="PF09148">
    <property type="entry name" value="DUF1934"/>
    <property type="match status" value="1"/>
</dbReference>
<dbReference type="RefSeq" id="WP_153737609.1">
    <property type="nucleotide sequence ID" value="NZ_WJNG01000013.1"/>
</dbReference>
<name>A0A6A8DE78_9BACI</name>
<protein>
    <submittedName>
        <fullName evidence="1">DUF1934 family protein</fullName>
    </submittedName>
</protein>
<dbReference type="AlphaFoldDB" id="A0A6A8DE78"/>
<dbReference type="Gene3D" id="2.40.128.20">
    <property type="match status" value="1"/>
</dbReference>
<reference evidence="1" key="1">
    <citation type="submission" date="2019-11" db="EMBL/GenBank/DDBJ databases">
        <authorList>
            <person name="Li J."/>
        </authorList>
    </citation>
    <scope>NUCLEOTIDE SEQUENCE</scope>
    <source>
        <strain evidence="1">B6B</strain>
    </source>
</reference>
<evidence type="ECO:0000313" key="2">
    <source>
        <dbReference type="Proteomes" id="UP000799092"/>
    </source>
</evidence>
<dbReference type="EMBL" id="WJNG01000013">
    <property type="protein sequence ID" value="MRH43995.1"/>
    <property type="molecule type" value="Genomic_DNA"/>
</dbReference>
<dbReference type="InterPro" id="IPR015231">
    <property type="entry name" value="DUF1934"/>
</dbReference>
<dbReference type="InterPro" id="IPR012674">
    <property type="entry name" value="Calycin"/>
</dbReference>
<organism evidence="1 2">
    <name type="scientific">Aquibacillus halophilus</name>
    <dbReference type="NCBI Taxonomy" id="930132"/>
    <lineage>
        <taxon>Bacteria</taxon>
        <taxon>Bacillati</taxon>
        <taxon>Bacillota</taxon>
        <taxon>Bacilli</taxon>
        <taxon>Bacillales</taxon>
        <taxon>Bacillaceae</taxon>
        <taxon>Aquibacillus</taxon>
    </lineage>
</organism>
<dbReference type="OrthoDB" id="2352933at2"/>
<keyword evidence="2" id="KW-1185">Reference proteome</keyword>
<evidence type="ECO:0000313" key="1">
    <source>
        <dbReference type="EMBL" id="MRH43995.1"/>
    </source>
</evidence>
<gene>
    <name evidence="1" type="ORF">GH741_15230</name>
</gene>
<sequence>MEAYKIPVKIKLTTEIIDTGKKEVTVVEEEGSFYQKGNTSVLTFTEHSEEQDDINALITIRQEQVSVKRTGAVDMHQFFRKKRVTENVYKHAYGSMHMETQTDQITYQLSDDREKGKLFISYTTKIDGEIERRHRLTLLFTKEENQ</sequence>
<dbReference type="SUPFAM" id="SSF50814">
    <property type="entry name" value="Lipocalins"/>
    <property type="match status" value="1"/>
</dbReference>